<feature type="transmembrane region" description="Helical" evidence="5">
    <location>
        <begin position="59"/>
        <end position="80"/>
    </location>
</feature>
<keyword evidence="5" id="KW-0812">Transmembrane</keyword>
<name>A0A1G2USA3_9BACT</name>
<dbReference type="Proteomes" id="UP000177276">
    <property type="component" value="Unassembled WGS sequence"/>
</dbReference>
<feature type="transmembrane region" description="Helical" evidence="5">
    <location>
        <begin position="26"/>
        <end position="47"/>
    </location>
</feature>
<feature type="transmembrane region" description="Helical" evidence="5">
    <location>
        <begin position="238"/>
        <end position="262"/>
    </location>
</feature>
<feature type="transmembrane region" description="Helical" evidence="5">
    <location>
        <begin position="146"/>
        <end position="171"/>
    </location>
</feature>
<evidence type="ECO:0000256" key="1">
    <source>
        <dbReference type="ARBA" id="ARBA00022737"/>
    </source>
</evidence>
<keyword evidence="1" id="KW-0677">Repeat</keyword>
<reference evidence="6 7" key="1">
    <citation type="journal article" date="2016" name="Nat. Commun.">
        <title>Thousands of microbial genomes shed light on interconnected biogeochemical processes in an aquifer system.</title>
        <authorList>
            <person name="Anantharaman K."/>
            <person name="Brown C.T."/>
            <person name="Hug L.A."/>
            <person name="Sharon I."/>
            <person name="Castelle C.J."/>
            <person name="Probst A.J."/>
            <person name="Thomas B.C."/>
            <person name="Singh A."/>
            <person name="Wilkins M.J."/>
            <person name="Karaoz U."/>
            <person name="Brodie E.L."/>
            <person name="Williams K.H."/>
            <person name="Hubbard S.S."/>
            <person name="Banfield J.F."/>
        </authorList>
    </citation>
    <scope>NUCLEOTIDE SEQUENCE [LARGE SCALE GENOMIC DNA]</scope>
</reference>
<dbReference type="AlphaFoldDB" id="A0A1G2USA3"/>
<feature type="transmembrane region" description="Helical" evidence="5">
    <location>
        <begin position="308"/>
        <end position="329"/>
    </location>
</feature>
<feature type="transmembrane region" description="Helical" evidence="5">
    <location>
        <begin position="283"/>
        <end position="302"/>
    </location>
</feature>
<sequence length="672" mass="72623">MSILLFIAIFAVKEDAKIGIKAIFAFFISSGVVILHLILRIFAASILPVSVTSKIPNFLLGGSIDTAIFLGAATIASLSALNMLPLGKKVRIAIYTLVVTSMLFIGAIGFTPVFVAVGLFALFYFVYTFSWSINLSSTNTLKGEKASFPSLFVLVFSVVLILSNGVIPAYLSNTLKINSIEIRPNFAVTMSLVSESWKKNAALGAGPNMFKELWDLHKPANINLSQFWATSFNSGSGFVPTIAATTGVLGLLALLSFMVLYLTSGFKSIFSSKGDFGWRYVSLTSFLISLFLWAMIFVYFPSIVITSLAFVFTGIFAATLVPQGVVSGIKINIFSNPKANFVAVFGIVVLLIASIAGGYFVWARVVTASIYQKGVNLLSSGDSQNAKKTISQAIRLAPSDLYWKSFSEASLGQAGVLLSSVSSPSSMTDSQRTAIQNEISDAIQSARQAIAWNPKDYENWFALGRVYEVLASNGIQGSSDNAISAFKEAQSRAPLNPAIPLAFGRLDALSGNLVGARENINKAIKLKNNYTDAYFTLAQLEASSNNIPAAIKSMNSLVLMDPQNASLYFQLGLLNYNNKDYSSAASALEKAIEIVPDYANAKYFLGLSYDILGRRADATMQFEEIQKTNPDNAEISLILSNLKASKSPFTNAKPPITNTPEKRAEPPIQEDN</sequence>
<dbReference type="PANTHER" id="PTHR44858">
    <property type="entry name" value="TETRATRICOPEPTIDE REPEAT PROTEIN 6"/>
    <property type="match status" value="1"/>
</dbReference>
<dbReference type="Gene3D" id="1.25.40.10">
    <property type="entry name" value="Tetratricopeptide repeat domain"/>
    <property type="match status" value="1"/>
</dbReference>
<feature type="repeat" description="TPR" evidence="3">
    <location>
        <begin position="531"/>
        <end position="564"/>
    </location>
</feature>
<dbReference type="InterPro" id="IPR019734">
    <property type="entry name" value="TPR_rpt"/>
</dbReference>
<evidence type="ECO:0000313" key="6">
    <source>
        <dbReference type="EMBL" id="OHB12287.1"/>
    </source>
</evidence>
<dbReference type="PANTHER" id="PTHR44858:SF18">
    <property type="entry name" value="TETRATRICOPEPTIDE REPEAT (TPR) PROTEIN"/>
    <property type="match status" value="1"/>
</dbReference>
<evidence type="ECO:0000256" key="2">
    <source>
        <dbReference type="ARBA" id="ARBA00022803"/>
    </source>
</evidence>
<evidence type="ECO:0000256" key="4">
    <source>
        <dbReference type="SAM" id="MobiDB-lite"/>
    </source>
</evidence>
<feature type="region of interest" description="Disordered" evidence="4">
    <location>
        <begin position="646"/>
        <end position="672"/>
    </location>
</feature>
<dbReference type="Pfam" id="PF13432">
    <property type="entry name" value="TPR_16"/>
    <property type="match status" value="2"/>
</dbReference>
<evidence type="ECO:0000256" key="3">
    <source>
        <dbReference type="PROSITE-ProRule" id="PRU00339"/>
    </source>
</evidence>
<accession>A0A1G2USA3</accession>
<organism evidence="6 7">
    <name type="scientific">Candidatus Zambryskibacteria bacterium RIFCSPLOWO2_12_FULL_39_16</name>
    <dbReference type="NCBI Taxonomy" id="1802775"/>
    <lineage>
        <taxon>Bacteria</taxon>
        <taxon>Candidatus Zambryskiibacteriota</taxon>
    </lineage>
</organism>
<dbReference type="PROSITE" id="PS50005">
    <property type="entry name" value="TPR"/>
    <property type="match status" value="4"/>
</dbReference>
<gene>
    <name evidence="6" type="ORF">A3G46_00335</name>
</gene>
<feature type="repeat" description="TPR" evidence="3">
    <location>
        <begin position="367"/>
        <end position="400"/>
    </location>
</feature>
<dbReference type="Pfam" id="PF13181">
    <property type="entry name" value="TPR_8"/>
    <property type="match status" value="1"/>
</dbReference>
<comment type="caution">
    <text evidence="6">The sequence shown here is derived from an EMBL/GenBank/DDBJ whole genome shotgun (WGS) entry which is preliminary data.</text>
</comment>
<evidence type="ECO:0000256" key="5">
    <source>
        <dbReference type="SAM" id="Phobius"/>
    </source>
</evidence>
<proteinExistence type="predicted"/>
<evidence type="ECO:0000313" key="7">
    <source>
        <dbReference type="Proteomes" id="UP000177276"/>
    </source>
</evidence>
<dbReference type="InterPro" id="IPR050498">
    <property type="entry name" value="Ycf3"/>
</dbReference>
<dbReference type="EMBL" id="MHWS01000012">
    <property type="protein sequence ID" value="OHB12287.1"/>
    <property type="molecule type" value="Genomic_DNA"/>
</dbReference>
<keyword evidence="5" id="KW-0472">Membrane</keyword>
<dbReference type="SMART" id="SM00028">
    <property type="entry name" value="TPR"/>
    <property type="match status" value="4"/>
</dbReference>
<dbReference type="InterPro" id="IPR011990">
    <property type="entry name" value="TPR-like_helical_dom_sf"/>
</dbReference>
<protein>
    <submittedName>
        <fullName evidence="6">Uncharacterized protein</fullName>
    </submittedName>
</protein>
<dbReference type="SUPFAM" id="SSF48439">
    <property type="entry name" value="Protein prenylyltransferase"/>
    <property type="match status" value="1"/>
</dbReference>
<dbReference type="SUPFAM" id="SSF48452">
    <property type="entry name" value="TPR-like"/>
    <property type="match status" value="1"/>
</dbReference>
<keyword evidence="5" id="KW-1133">Transmembrane helix</keyword>
<feature type="transmembrane region" description="Helical" evidence="5">
    <location>
        <begin position="92"/>
        <end position="125"/>
    </location>
</feature>
<feature type="repeat" description="TPR" evidence="3">
    <location>
        <begin position="599"/>
        <end position="632"/>
    </location>
</feature>
<keyword evidence="2 3" id="KW-0802">TPR repeat</keyword>
<feature type="repeat" description="TPR" evidence="3">
    <location>
        <begin position="565"/>
        <end position="598"/>
    </location>
</feature>
<feature type="transmembrane region" description="Helical" evidence="5">
    <location>
        <begin position="341"/>
        <end position="362"/>
    </location>
</feature>